<comment type="cofactor">
    <cofactor evidence="1">
        <name>Mg(2+)</name>
        <dbReference type="ChEBI" id="CHEBI:18420"/>
    </cofactor>
</comment>
<dbReference type="GO" id="GO:0000287">
    <property type="term" value="F:magnesium ion binding"/>
    <property type="evidence" value="ECO:0007669"/>
    <property type="project" value="UniProtKB-ARBA"/>
</dbReference>
<dbReference type="Proteomes" id="UP000319094">
    <property type="component" value="Unassembled WGS sequence"/>
</dbReference>
<dbReference type="Gene3D" id="3.20.20.120">
    <property type="entry name" value="Enolase-like C-terminal domain"/>
    <property type="match status" value="1"/>
</dbReference>
<keyword evidence="4" id="KW-0460">Magnesium</keyword>
<evidence type="ECO:0000256" key="2">
    <source>
        <dbReference type="ARBA" id="ARBA00008031"/>
    </source>
</evidence>
<dbReference type="Gene3D" id="3.30.390.10">
    <property type="entry name" value="Enolase-like, N-terminal domain"/>
    <property type="match status" value="1"/>
</dbReference>
<protein>
    <submittedName>
        <fullName evidence="6">L-alanine-DL-glutamate epimerase-like enolase superfamily enzyme</fullName>
    </submittedName>
</protein>
<reference evidence="6 7" key="1">
    <citation type="submission" date="2019-06" db="EMBL/GenBank/DDBJ databases">
        <title>Sequencing the genomes of 1000 actinobacteria strains.</title>
        <authorList>
            <person name="Klenk H.-P."/>
        </authorList>
    </citation>
    <scope>NUCLEOTIDE SEQUENCE [LARGE SCALE GENOMIC DNA]</scope>
    <source>
        <strain evidence="6 7">DSM 8803</strain>
    </source>
</reference>
<evidence type="ECO:0000313" key="6">
    <source>
        <dbReference type="EMBL" id="TQL43975.1"/>
    </source>
</evidence>
<comment type="caution">
    <text evidence="6">The sequence shown here is derived from an EMBL/GenBank/DDBJ whole genome shotgun (WGS) entry which is preliminary data.</text>
</comment>
<evidence type="ECO:0000256" key="3">
    <source>
        <dbReference type="ARBA" id="ARBA00022723"/>
    </source>
</evidence>
<dbReference type="GO" id="GO:0016854">
    <property type="term" value="F:racemase and epimerase activity"/>
    <property type="evidence" value="ECO:0007669"/>
    <property type="project" value="UniProtKB-ARBA"/>
</dbReference>
<evidence type="ECO:0000256" key="1">
    <source>
        <dbReference type="ARBA" id="ARBA00001946"/>
    </source>
</evidence>
<dbReference type="OrthoDB" id="9802699at2"/>
<dbReference type="PANTHER" id="PTHR48080:SF3">
    <property type="entry name" value="ENOLASE SUPERFAMILY MEMBER DDB_G0284701"/>
    <property type="match status" value="1"/>
</dbReference>
<comment type="similarity">
    <text evidence="2">Belongs to the mandelate racemase/muconate lactonizing enzyme family.</text>
</comment>
<dbReference type="SFLD" id="SFLDG00180">
    <property type="entry name" value="muconate_cycloisomerase"/>
    <property type="match status" value="1"/>
</dbReference>
<accession>A0A542Y7F5</accession>
<dbReference type="FunFam" id="3.30.390.10:FF:000009">
    <property type="entry name" value="Hydrophobic dipeptide epimerase"/>
    <property type="match status" value="1"/>
</dbReference>
<dbReference type="InterPro" id="IPR029017">
    <property type="entry name" value="Enolase-like_N"/>
</dbReference>
<dbReference type="InterPro" id="IPR013341">
    <property type="entry name" value="Mandelate_racemase_N_dom"/>
</dbReference>
<dbReference type="GO" id="GO:0006518">
    <property type="term" value="P:peptide metabolic process"/>
    <property type="evidence" value="ECO:0007669"/>
    <property type="project" value="UniProtKB-ARBA"/>
</dbReference>
<dbReference type="AlphaFoldDB" id="A0A542Y7F5"/>
<evidence type="ECO:0000313" key="7">
    <source>
        <dbReference type="Proteomes" id="UP000319094"/>
    </source>
</evidence>
<proteinExistence type="inferred from homology"/>
<keyword evidence="3" id="KW-0479">Metal-binding</keyword>
<dbReference type="InterPro" id="IPR029065">
    <property type="entry name" value="Enolase_C-like"/>
</dbReference>
<dbReference type="InterPro" id="IPR034593">
    <property type="entry name" value="DgoD-like"/>
</dbReference>
<name>A0A542Y7F5_9MICO</name>
<dbReference type="Pfam" id="PF02746">
    <property type="entry name" value="MR_MLE_N"/>
    <property type="match status" value="1"/>
</dbReference>
<dbReference type="PANTHER" id="PTHR48080">
    <property type="entry name" value="D-GALACTONATE DEHYDRATASE-RELATED"/>
    <property type="match status" value="1"/>
</dbReference>
<gene>
    <name evidence="6" type="ORF">FB468_2013</name>
</gene>
<sequence>MQITGIRMFGYDLTYKHGTYVMSGGRAAAAQASTVVAVDTDAGLTGWGEVCTLGSTYLPAFATGVRAGIAELAPALIGRDALDIRGALTAMDGALLEQRAAKSPVDIALWDLLGKAAGMPVSALTGGIQNPEFPLYEAVPLESPEQMVAFVEARMAEGIKRFQLKVGNEPELDAARTRAVVAAVPDDVVVIADSNGGWDVHDAIKAVKLIGDIPVYIEEPCRGIDNNILVAKQTSQQLILDECIITLDDLYRAKYEAGISAINLKYSRVGGFSRALQLRDAAESLGLKVSMEDTWGGDITSAAVNHLAATTDPTKLFNVSFMNDWTNEHVAGYEPRSVDGRGTALTGPGLGITVDERALTLLADFN</sequence>
<dbReference type="InterPro" id="IPR013342">
    <property type="entry name" value="Mandelate_racemase_C"/>
</dbReference>
<evidence type="ECO:0000259" key="5">
    <source>
        <dbReference type="SMART" id="SM00922"/>
    </source>
</evidence>
<dbReference type="RefSeq" id="WP_141887212.1">
    <property type="nucleotide sequence ID" value="NZ_BAAAUY010000001.1"/>
</dbReference>
<dbReference type="SFLD" id="SFLDS00001">
    <property type="entry name" value="Enolase"/>
    <property type="match status" value="1"/>
</dbReference>
<dbReference type="SUPFAM" id="SSF54826">
    <property type="entry name" value="Enolase N-terminal domain-like"/>
    <property type="match status" value="1"/>
</dbReference>
<dbReference type="EMBL" id="VFON01000001">
    <property type="protein sequence ID" value="TQL43975.1"/>
    <property type="molecule type" value="Genomic_DNA"/>
</dbReference>
<dbReference type="Pfam" id="PF13378">
    <property type="entry name" value="MR_MLE_C"/>
    <property type="match status" value="1"/>
</dbReference>
<dbReference type="SMART" id="SM00922">
    <property type="entry name" value="MR_MLE"/>
    <property type="match status" value="1"/>
</dbReference>
<dbReference type="SUPFAM" id="SSF51604">
    <property type="entry name" value="Enolase C-terminal domain-like"/>
    <property type="match status" value="1"/>
</dbReference>
<organism evidence="6 7">
    <name type="scientific">Leucobacter komagatae</name>
    <dbReference type="NCBI Taxonomy" id="55969"/>
    <lineage>
        <taxon>Bacteria</taxon>
        <taxon>Bacillati</taxon>
        <taxon>Actinomycetota</taxon>
        <taxon>Actinomycetes</taxon>
        <taxon>Micrococcales</taxon>
        <taxon>Microbacteriaceae</taxon>
        <taxon>Leucobacter</taxon>
    </lineage>
</organism>
<evidence type="ECO:0000256" key="4">
    <source>
        <dbReference type="ARBA" id="ARBA00022842"/>
    </source>
</evidence>
<keyword evidence="7" id="KW-1185">Reference proteome</keyword>
<feature type="domain" description="Mandelate racemase/muconate lactonizing enzyme C-terminal" evidence="5">
    <location>
        <begin position="144"/>
        <end position="237"/>
    </location>
</feature>
<dbReference type="InterPro" id="IPR036849">
    <property type="entry name" value="Enolase-like_C_sf"/>
</dbReference>